<evidence type="ECO:0000313" key="2">
    <source>
        <dbReference type="Proteomes" id="UP000573327"/>
    </source>
</evidence>
<organism evidence="1 2">
    <name type="scientific">Kitasatospora gansuensis</name>
    <dbReference type="NCBI Taxonomy" id="258050"/>
    <lineage>
        <taxon>Bacteria</taxon>
        <taxon>Bacillati</taxon>
        <taxon>Actinomycetota</taxon>
        <taxon>Actinomycetes</taxon>
        <taxon>Kitasatosporales</taxon>
        <taxon>Streptomycetaceae</taxon>
        <taxon>Kitasatospora</taxon>
    </lineage>
</organism>
<comment type="caution">
    <text evidence="1">The sequence shown here is derived from an EMBL/GenBank/DDBJ whole genome shotgun (WGS) entry which is preliminary data.</text>
</comment>
<proteinExistence type="predicted"/>
<keyword evidence="2" id="KW-1185">Reference proteome</keyword>
<evidence type="ECO:0008006" key="3">
    <source>
        <dbReference type="Google" id="ProtNLM"/>
    </source>
</evidence>
<dbReference type="RefSeq" id="WP_184911007.1">
    <property type="nucleotide sequence ID" value="NZ_JACHJR010000001.1"/>
</dbReference>
<reference evidence="1 2" key="1">
    <citation type="submission" date="2020-08" db="EMBL/GenBank/DDBJ databases">
        <title>Sequencing the genomes of 1000 actinobacteria strains.</title>
        <authorList>
            <person name="Klenk H.-P."/>
        </authorList>
    </citation>
    <scope>NUCLEOTIDE SEQUENCE [LARGE SCALE GENOMIC DNA]</scope>
    <source>
        <strain evidence="1 2">DSM 44786</strain>
    </source>
</reference>
<sequence>MPGIDDCLAEAMGVPGALGVSLVDWTSGLALGTAGEGPGGDHEAGAADATELARAVTQSASFADPAAGTAPAEDLILSSAAAYHLVRFLETDFDSSLILYLRLDRDRANLALARLRLAAIAEQLVLD</sequence>
<name>A0A7W7S6H5_9ACTN</name>
<protein>
    <recommendedName>
        <fullName evidence="3">Roadblock/LAMTOR2 domain-containing protein</fullName>
    </recommendedName>
</protein>
<accession>A0A7W7S6H5</accession>
<dbReference type="Proteomes" id="UP000573327">
    <property type="component" value="Unassembled WGS sequence"/>
</dbReference>
<evidence type="ECO:0000313" key="1">
    <source>
        <dbReference type="EMBL" id="MBB4944808.1"/>
    </source>
</evidence>
<dbReference type="AlphaFoldDB" id="A0A7W7S6H5"/>
<dbReference type="EMBL" id="JACHJR010000001">
    <property type="protein sequence ID" value="MBB4944808.1"/>
    <property type="molecule type" value="Genomic_DNA"/>
</dbReference>
<gene>
    <name evidence="1" type="ORF">F4556_000343</name>
</gene>